<organism evidence="8 9">
    <name type="scientific">Arachis hypogaea</name>
    <name type="common">Peanut</name>
    <dbReference type="NCBI Taxonomy" id="3818"/>
    <lineage>
        <taxon>Eukaryota</taxon>
        <taxon>Viridiplantae</taxon>
        <taxon>Streptophyta</taxon>
        <taxon>Embryophyta</taxon>
        <taxon>Tracheophyta</taxon>
        <taxon>Spermatophyta</taxon>
        <taxon>Magnoliopsida</taxon>
        <taxon>eudicotyledons</taxon>
        <taxon>Gunneridae</taxon>
        <taxon>Pentapetalae</taxon>
        <taxon>rosids</taxon>
        <taxon>fabids</taxon>
        <taxon>Fabales</taxon>
        <taxon>Fabaceae</taxon>
        <taxon>Papilionoideae</taxon>
        <taxon>50 kb inversion clade</taxon>
        <taxon>dalbergioids sensu lato</taxon>
        <taxon>Dalbergieae</taxon>
        <taxon>Pterocarpus clade</taxon>
        <taxon>Arachis</taxon>
    </lineage>
</organism>
<gene>
    <name evidence="8" type="ORF">Ahy_B02g058256</name>
</gene>
<accession>A0A445AE83</accession>
<evidence type="ECO:0000256" key="3">
    <source>
        <dbReference type="ARBA" id="ARBA00012257"/>
    </source>
</evidence>
<dbReference type="InterPro" id="IPR018020">
    <property type="entry name" value="OHCU_decarboxylase"/>
</dbReference>
<reference evidence="8 9" key="1">
    <citation type="submission" date="2019-01" db="EMBL/GenBank/DDBJ databases">
        <title>Sequencing of cultivated peanut Arachis hypogaea provides insights into genome evolution and oil improvement.</title>
        <authorList>
            <person name="Chen X."/>
        </authorList>
    </citation>
    <scope>NUCLEOTIDE SEQUENCE [LARGE SCALE GENOMIC DNA]</scope>
    <source>
        <strain evidence="9">cv. Fuhuasheng</strain>
        <tissue evidence="8">Leaves</tissue>
    </source>
</reference>
<dbReference type="GO" id="GO:0005777">
    <property type="term" value="C:peroxisome"/>
    <property type="evidence" value="ECO:0007669"/>
    <property type="project" value="TreeGrafter"/>
</dbReference>
<dbReference type="PANTHER" id="PTHR43466">
    <property type="entry name" value="2-OXO-4-HYDROXY-4-CARBOXY-5-UREIDOIMIDAZOLINE DECARBOXYLASE-RELATED"/>
    <property type="match status" value="1"/>
</dbReference>
<dbReference type="AlphaFoldDB" id="A0A445AE83"/>
<dbReference type="STRING" id="3818.A0A445AE83"/>
<name>A0A445AE83_ARAHY</name>
<dbReference type="Gene3D" id="1.10.3330.10">
    <property type="entry name" value="Oxo-4-hydroxy-4-carboxy-5-ureidoimidazoline decarboxylase"/>
    <property type="match status" value="1"/>
</dbReference>
<evidence type="ECO:0000256" key="4">
    <source>
        <dbReference type="ARBA" id="ARBA00022631"/>
    </source>
</evidence>
<dbReference type="PANTHER" id="PTHR43466:SF1">
    <property type="entry name" value="2-OXO-4-HYDROXY-4-CARBOXY-5-UREIDOIMIDAZOLINE DECARBOXYLASE-RELATED"/>
    <property type="match status" value="1"/>
</dbReference>
<dbReference type="EMBL" id="SDMP01000012">
    <property type="protein sequence ID" value="RYR24734.1"/>
    <property type="molecule type" value="Genomic_DNA"/>
</dbReference>
<dbReference type="Pfam" id="PF09349">
    <property type="entry name" value="OHCU_decarbox"/>
    <property type="match status" value="1"/>
</dbReference>
<comment type="caution">
    <text evidence="8">The sequence shown here is derived from an EMBL/GenBank/DDBJ whole genome shotgun (WGS) entry which is preliminary data.</text>
</comment>
<evidence type="ECO:0000256" key="2">
    <source>
        <dbReference type="ARBA" id="ARBA00004754"/>
    </source>
</evidence>
<keyword evidence="5" id="KW-0210">Decarboxylase</keyword>
<evidence type="ECO:0000256" key="1">
    <source>
        <dbReference type="ARBA" id="ARBA00001163"/>
    </source>
</evidence>
<keyword evidence="4" id="KW-0659">Purine metabolism</keyword>
<evidence type="ECO:0000256" key="5">
    <source>
        <dbReference type="ARBA" id="ARBA00022793"/>
    </source>
</evidence>
<dbReference type="Proteomes" id="UP000289738">
    <property type="component" value="Chromosome B02"/>
</dbReference>
<keyword evidence="6" id="KW-0456">Lyase</keyword>
<sequence length="162" mass="18446">MYEKKFGYVFVICASGKSSEDILAELKMCFTNKHTVKLDTASQEEMKSIELHITKLFSKKSAQTVNKRDDNLLAEYSGEIVNDSLDETKINSTDNLDDISSIGIDMSMQFDLNKVSEENNKTLDDQQGEDDVHVAKRGFNLNKKYGLEMTYQILYHLKPVDS</sequence>
<keyword evidence="9" id="KW-1185">Reference proteome</keyword>
<proteinExistence type="predicted"/>
<dbReference type="GO" id="GO:0051997">
    <property type="term" value="F:2-oxo-4-hydroxy-4-carboxy-5-ureidoimidazoline decarboxylase activity"/>
    <property type="evidence" value="ECO:0007669"/>
    <property type="project" value="UniProtKB-EC"/>
</dbReference>
<dbReference type="GO" id="GO:0019628">
    <property type="term" value="P:urate catabolic process"/>
    <property type="evidence" value="ECO:0007669"/>
    <property type="project" value="TreeGrafter"/>
</dbReference>
<comment type="pathway">
    <text evidence="2">Purine metabolism; urate degradation; (S)-allantoin from urate: step 3/3.</text>
</comment>
<evidence type="ECO:0000313" key="8">
    <source>
        <dbReference type="EMBL" id="RYR24734.1"/>
    </source>
</evidence>
<evidence type="ECO:0000313" key="9">
    <source>
        <dbReference type="Proteomes" id="UP000289738"/>
    </source>
</evidence>
<evidence type="ECO:0000256" key="6">
    <source>
        <dbReference type="ARBA" id="ARBA00023239"/>
    </source>
</evidence>
<protein>
    <recommendedName>
        <fullName evidence="3">2-oxo-4-hydroxy-4-carboxy-5-ureidoimidazoline decarboxylase</fullName>
        <ecNumber evidence="3">4.1.1.97</ecNumber>
    </recommendedName>
</protein>
<dbReference type="InterPro" id="IPR036778">
    <property type="entry name" value="OHCU_decarboxylase_sf"/>
</dbReference>
<dbReference type="SUPFAM" id="SSF158694">
    <property type="entry name" value="UraD-Like"/>
    <property type="match status" value="1"/>
</dbReference>
<comment type="catalytic activity">
    <reaction evidence="1">
        <text>5-hydroxy-2-oxo-4-ureido-2,5-dihydro-1H-imidazole-5-carboxylate + H(+) = (S)-allantoin + CO2</text>
        <dbReference type="Rhea" id="RHEA:26301"/>
        <dbReference type="ChEBI" id="CHEBI:15378"/>
        <dbReference type="ChEBI" id="CHEBI:15678"/>
        <dbReference type="ChEBI" id="CHEBI:16526"/>
        <dbReference type="ChEBI" id="CHEBI:58639"/>
        <dbReference type="EC" id="4.1.1.97"/>
    </reaction>
</comment>
<feature type="domain" description="Oxo-4-hydroxy-4-carboxy-5-ureidoimidazoline decarboxylase" evidence="7">
    <location>
        <begin position="2"/>
        <end position="43"/>
    </location>
</feature>
<dbReference type="GO" id="GO:0006144">
    <property type="term" value="P:purine nucleobase metabolic process"/>
    <property type="evidence" value="ECO:0007669"/>
    <property type="project" value="UniProtKB-KW"/>
</dbReference>
<evidence type="ECO:0000259" key="7">
    <source>
        <dbReference type="Pfam" id="PF09349"/>
    </source>
</evidence>
<dbReference type="EC" id="4.1.1.97" evidence="3"/>